<evidence type="ECO:0000259" key="11">
    <source>
        <dbReference type="PROSITE" id="PS51671"/>
    </source>
</evidence>
<dbReference type="InterPro" id="IPR001086">
    <property type="entry name" value="Preph_deHydtase"/>
</dbReference>
<dbReference type="Gene3D" id="3.30.70.260">
    <property type="match status" value="1"/>
</dbReference>
<dbReference type="Gene3D" id="3.40.190.10">
    <property type="entry name" value="Periplasmic binding protein-like II"/>
    <property type="match status" value="2"/>
</dbReference>
<feature type="domain" description="ACT" evidence="11">
    <location>
        <begin position="201"/>
        <end position="278"/>
    </location>
</feature>
<keyword evidence="6" id="KW-0584">Phenylalanine biosynthesis</keyword>
<name>A0A420XUG0_9ACTN</name>
<evidence type="ECO:0000256" key="3">
    <source>
        <dbReference type="ARBA" id="ARBA00021872"/>
    </source>
</evidence>
<evidence type="ECO:0000256" key="6">
    <source>
        <dbReference type="ARBA" id="ARBA00023222"/>
    </source>
</evidence>
<dbReference type="PANTHER" id="PTHR21022">
    <property type="entry name" value="PREPHENATE DEHYDRATASE P PROTEIN"/>
    <property type="match status" value="1"/>
</dbReference>
<dbReference type="Pfam" id="PF01842">
    <property type="entry name" value="ACT"/>
    <property type="match status" value="1"/>
</dbReference>
<sequence>MTEPTTYAYFGPAGTFTEAALRSTSPAEGSVLTPYATVPLALDAVRGGAADLAMVPIENSVEGAVPATLDDLAGGAPLVITAEVLLPVNFALLARRGTSLDDVRRVGTHPHAEAQCRRWLSQTLPGAAYVTASSTAAAAEALATGTAAYDAALSARIAATTYGLEVLADQVGDNPDAVTRFALLSRPVPPPLPTGADRTTLVCYIRHDHPGALMQILEELSVRGVNMTTIVSRPTGERLGHYRFFIDCDGHVDDAPVGEALMGLRRVCAEVRYLGSYRRAGVAPAPAERAQADARFREAQAWLARVREEGAAY</sequence>
<dbReference type="InterPro" id="IPR008242">
    <property type="entry name" value="Chor_mutase/pphenate_deHydtase"/>
</dbReference>
<reference evidence="12 13" key="1">
    <citation type="submission" date="2018-10" db="EMBL/GenBank/DDBJ databases">
        <title>Genomic Encyclopedia of Archaeal and Bacterial Type Strains, Phase II (KMG-II): from individual species to whole genera.</title>
        <authorList>
            <person name="Goeker M."/>
        </authorList>
    </citation>
    <scope>NUCLEOTIDE SEQUENCE [LARGE SCALE GENOMIC DNA]</scope>
    <source>
        <strain evidence="12 13">RP-AC37</strain>
    </source>
</reference>
<feature type="site" description="Essential for prephenate dehydratase activity" evidence="9">
    <location>
        <position position="179"/>
    </location>
</feature>
<comment type="caution">
    <text evidence="12">The sequence shown here is derived from an EMBL/GenBank/DDBJ whole genome shotgun (WGS) entry which is preliminary data.</text>
</comment>
<accession>A0A420XUG0</accession>
<dbReference type="InParanoid" id="A0A420XUG0"/>
<dbReference type="AlphaFoldDB" id="A0A420XUG0"/>
<dbReference type="GO" id="GO:0009094">
    <property type="term" value="P:L-phenylalanine biosynthetic process"/>
    <property type="evidence" value="ECO:0007669"/>
    <property type="project" value="UniProtKB-UniPathway"/>
</dbReference>
<evidence type="ECO:0000256" key="7">
    <source>
        <dbReference type="ARBA" id="ARBA00023239"/>
    </source>
</evidence>
<dbReference type="EC" id="4.2.1.51" evidence="2"/>
<dbReference type="CDD" id="cd04905">
    <property type="entry name" value="ACT_CM-PDT"/>
    <property type="match status" value="1"/>
</dbReference>
<evidence type="ECO:0000313" key="12">
    <source>
        <dbReference type="EMBL" id="RKS80289.1"/>
    </source>
</evidence>
<evidence type="ECO:0000256" key="9">
    <source>
        <dbReference type="PIRSR" id="PIRSR001500-2"/>
    </source>
</evidence>
<dbReference type="OrthoDB" id="9802281at2"/>
<dbReference type="FunFam" id="3.30.70.260:FF:000012">
    <property type="entry name" value="Prephenate dehydratase"/>
    <property type="match status" value="1"/>
</dbReference>
<dbReference type="InterPro" id="IPR002912">
    <property type="entry name" value="ACT_dom"/>
</dbReference>
<dbReference type="PIRSF" id="PIRSF001500">
    <property type="entry name" value="Chor_mut_pdt_Ppr"/>
    <property type="match status" value="1"/>
</dbReference>
<evidence type="ECO:0000313" key="13">
    <source>
        <dbReference type="Proteomes" id="UP000281955"/>
    </source>
</evidence>
<keyword evidence="4" id="KW-0028">Amino-acid biosynthesis</keyword>
<dbReference type="Proteomes" id="UP000281955">
    <property type="component" value="Unassembled WGS sequence"/>
</dbReference>
<keyword evidence="7" id="KW-0456">Lyase</keyword>
<dbReference type="GO" id="GO:0004664">
    <property type="term" value="F:prephenate dehydratase activity"/>
    <property type="evidence" value="ECO:0007669"/>
    <property type="project" value="UniProtKB-EC"/>
</dbReference>
<organism evidence="12 13">
    <name type="scientific">Motilibacter peucedani</name>
    <dbReference type="NCBI Taxonomy" id="598650"/>
    <lineage>
        <taxon>Bacteria</taxon>
        <taxon>Bacillati</taxon>
        <taxon>Actinomycetota</taxon>
        <taxon>Actinomycetes</taxon>
        <taxon>Motilibacterales</taxon>
        <taxon>Motilibacteraceae</taxon>
        <taxon>Motilibacter</taxon>
    </lineage>
</organism>
<evidence type="ECO:0000256" key="1">
    <source>
        <dbReference type="ARBA" id="ARBA00004741"/>
    </source>
</evidence>
<proteinExistence type="predicted"/>
<dbReference type="FunCoup" id="A0A420XUG0">
    <property type="interactions" value="177"/>
</dbReference>
<protein>
    <recommendedName>
        <fullName evidence="3">Prephenate dehydratase</fullName>
        <ecNumber evidence="2">4.2.1.51</ecNumber>
    </recommendedName>
</protein>
<keyword evidence="13" id="KW-1185">Reference proteome</keyword>
<dbReference type="PROSITE" id="PS51171">
    <property type="entry name" value="PREPHENATE_DEHYDR_3"/>
    <property type="match status" value="1"/>
</dbReference>
<gene>
    <name evidence="12" type="ORF">CLV35_0715</name>
</gene>
<dbReference type="PROSITE" id="PS51671">
    <property type="entry name" value="ACT"/>
    <property type="match status" value="1"/>
</dbReference>
<dbReference type="Pfam" id="PF00800">
    <property type="entry name" value="PDT"/>
    <property type="match status" value="1"/>
</dbReference>
<keyword evidence="5" id="KW-0057">Aromatic amino acid biosynthesis</keyword>
<dbReference type="UniPathway" id="UPA00121">
    <property type="reaction ID" value="UER00345"/>
</dbReference>
<evidence type="ECO:0000259" key="10">
    <source>
        <dbReference type="PROSITE" id="PS51171"/>
    </source>
</evidence>
<dbReference type="FunFam" id="3.40.190.10:FF:000064">
    <property type="entry name" value="Prephenate dehydratase"/>
    <property type="match status" value="1"/>
</dbReference>
<dbReference type="GO" id="GO:0005737">
    <property type="term" value="C:cytoplasm"/>
    <property type="evidence" value="ECO:0007669"/>
    <property type="project" value="TreeGrafter"/>
</dbReference>
<dbReference type="NCBIfam" id="NF008865">
    <property type="entry name" value="PRK11898.1"/>
    <property type="match status" value="1"/>
</dbReference>
<evidence type="ECO:0000256" key="5">
    <source>
        <dbReference type="ARBA" id="ARBA00023141"/>
    </source>
</evidence>
<dbReference type="InterPro" id="IPR045865">
    <property type="entry name" value="ACT-like_dom_sf"/>
</dbReference>
<dbReference type="RefSeq" id="WP_121191995.1">
    <property type="nucleotide sequence ID" value="NZ_RBWV01000009.1"/>
</dbReference>
<dbReference type="SUPFAM" id="SSF53850">
    <property type="entry name" value="Periplasmic binding protein-like II"/>
    <property type="match status" value="1"/>
</dbReference>
<comment type="pathway">
    <text evidence="1">Amino-acid biosynthesis; L-phenylalanine biosynthesis; phenylpyruvate from prephenate: step 1/1.</text>
</comment>
<evidence type="ECO:0000256" key="8">
    <source>
        <dbReference type="ARBA" id="ARBA00047848"/>
    </source>
</evidence>
<dbReference type="CDD" id="cd13632">
    <property type="entry name" value="PBP2_Aa-PDT_like"/>
    <property type="match status" value="1"/>
</dbReference>
<dbReference type="EMBL" id="RBWV01000009">
    <property type="protein sequence ID" value="RKS80289.1"/>
    <property type="molecule type" value="Genomic_DNA"/>
</dbReference>
<evidence type="ECO:0000256" key="4">
    <source>
        <dbReference type="ARBA" id="ARBA00022605"/>
    </source>
</evidence>
<evidence type="ECO:0000256" key="2">
    <source>
        <dbReference type="ARBA" id="ARBA00013147"/>
    </source>
</evidence>
<dbReference type="PANTHER" id="PTHR21022:SF19">
    <property type="entry name" value="PREPHENATE DEHYDRATASE-RELATED"/>
    <property type="match status" value="1"/>
</dbReference>
<feature type="domain" description="Prephenate dehydratase" evidence="10">
    <location>
        <begin position="6"/>
        <end position="186"/>
    </location>
</feature>
<comment type="catalytic activity">
    <reaction evidence="8">
        <text>prephenate + H(+) = 3-phenylpyruvate + CO2 + H2O</text>
        <dbReference type="Rhea" id="RHEA:21648"/>
        <dbReference type="ChEBI" id="CHEBI:15377"/>
        <dbReference type="ChEBI" id="CHEBI:15378"/>
        <dbReference type="ChEBI" id="CHEBI:16526"/>
        <dbReference type="ChEBI" id="CHEBI:18005"/>
        <dbReference type="ChEBI" id="CHEBI:29934"/>
        <dbReference type="EC" id="4.2.1.51"/>
    </reaction>
</comment>
<dbReference type="SUPFAM" id="SSF55021">
    <property type="entry name" value="ACT-like"/>
    <property type="match status" value="1"/>
</dbReference>